<feature type="compositionally biased region" description="Basic residues" evidence="4">
    <location>
        <begin position="95"/>
        <end position="116"/>
    </location>
</feature>
<feature type="domain" description="RanBP2-type" evidence="5">
    <location>
        <begin position="1"/>
        <end position="31"/>
    </location>
</feature>
<dbReference type="EMBL" id="BMMM01000009">
    <property type="protein sequence ID" value="GGN73306.1"/>
    <property type="molecule type" value="Genomic_DNA"/>
</dbReference>
<dbReference type="PROSITE" id="PS01358">
    <property type="entry name" value="ZF_RANBP2_1"/>
    <property type="match status" value="2"/>
</dbReference>
<name>A0A917Y8F0_9ACTN</name>
<sequence>MAGANWRCTECDTFNASTAKACTVCDTARSVPAARAPEPKPGAPRATPAKSGGGGKPKRPTPARPPGDWTCLKCDTNNERTDLSCIACETGWRAATKKPATKKPAPKKTAAKKTTARKAAPTPGATAAKPSGSARGGTGSSTSSRPRSGTSSPRSSTSTRAAGTGGTRRAAPGRTPTAEVFYPTAASSGYVPPTTTTPRPGPVTSPAPRPAPTPSYPRPTSPVYRPPKKSGLKGCVQGCLGVMFALFVLSLLAKGCAGAFSSGGSSPDPETSQNTSSCPERIASALPSGDGAELVEAFRTKNKQITLCRTGGGDLYYFGEFSDHREKGIAMSAEKTSEGYEAHNGPYRYRIHDGVVTIYQNARRIGQEDLTPEPSPS</sequence>
<evidence type="ECO:0000313" key="7">
    <source>
        <dbReference type="Proteomes" id="UP000600365"/>
    </source>
</evidence>
<dbReference type="PROSITE" id="PS50199">
    <property type="entry name" value="ZF_RANBP2_2"/>
    <property type="match status" value="2"/>
</dbReference>
<accession>A0A917Y8F0</accession>
<evidence type="ECO:0000256" key="1">
    <source>
        <dbReference type="ARBA" id="ARBA00022723"/>
    </source>
</evidence>
<dbReference type="GO" id="GO:0008270">
    <property type="term" value="F:zinc ion binding"/>
    <property type="evidence" value="ECO:0007669"/>
    <property type="project" value="UniProtKB-KW"/>
</dbReference>
<evidence type="ECO:0000256" key="2">
    <source>
        <dbReference type="ARBA" id="ARBA00022771"/>
    </source>
</evidence>
<evidence type="ECO:0000313" key="6">
    <source>
        <dbReference type="EMBL" id="GGN73306.1"/>
    </source>
</evidence>
<evidence type="ECO:0000256" key="3">
    <source>
        <dbReference type="ARBA" id="ARBA00022833"/>
    </source>
</evidence>
<feature type="compositionally biased region" description="Pro residues" evidence="4">
    <location>
        <begin position="199"/>
        <end position="220"/>
    </location>
</feature>
<keyword evidence="2" id="KW-0863">Zinc-finger</keyword>
<feature type="region of interest" description="Disordered" evidence="4">
    <location>
        <begin position="260"/>
        <end position="281"/>
    </location>
</feature>
<dbReference type="InterPro" id="IPR001876">
    <property type="entry name" value="Znf_RanBP2"/>
</dbReference>
<feature type="compositionally biased region" description="Polar residues" evidence="4">
    <location>
        <begin position="268"/>
        <end position="278"/>
    </location>
</feature>
<feature type="compositionally biased region" description="Low complexity" evidence="4">
    <location>
        <begin position="140"/>
        <end position="178"/>
    </location>
</feature>
<keyword evidence="1" id="KW-0479">Metal-binding</keyword>
<dbReference type="Pfam" id="PF00641">
    <property type="entry name" value="Zn_ribbon_RanBP"/>
    <property type="match status" value="2"/>
</dbReference>
<evidence type="ECO:0000259" key="5">
    <source>
        <dbReference type="PROSITE" id="PS50199"/>
    </source>
</evidence>
<feature type="domain" description="RanBP2-type" evidence="5">
    <location>
        <begin position="65"/>
        <end position="94"/>
    </location>
</feature>
<comment type="caution">
    <text evidence="6">The sequence shown here is derived from an EMBL/GenBank/DDBJ whole genome shotgun (WGS) entry which is preliminary data.</text>
</comment>
<feature type="compositionally biased region" description="Low complexity" evidence="4">
    <location>
        <begin position="117"/>
        <end position="133"/>
    </location>
</feature>
<dbReference type="SMART" id="SM00547">
    <property type="entry name" value="ZnF_RBZ"/>
    <property type="match status" value="2"/>
</dbReference>
<dbReference type="Proteomes" id="UP000600365">
    <property type="component" value="Unassembled WGS sequence"/>
</dbReference>
<organism evidence="6 7">
    <name type="scientific">Streptomyces albiflavescens</name>
    <dbReference type="NCBI Taxonomy" id="1623582"/>
    <lineage>
        <taxon>Bacteria</taxon>
        <taxon>Bacillati</taxon>
        <taxon>Actinomycetota</taxon>
        <taxon>Actinomycetes</taxon>
        <taxon>Kitasatosporales</taxon>
        <taxon>Streptomycetaceae</taxon>
        <taxon>Streptomyces</taxon>
    </lineage>
</organism>
<dbReference type="RefSeq" id="WP_189188406.1">
    <property type="nucleotide sequence ID" value="NZ_BMMM01000009.1"/>
</dbReference>
<dbReference type="Gene3D" id="4.10.1060.10">
    <property type="entry name" value="Zinc finger, RanBP2-type"/>
    <property type="match status" value="1"/>
</dbReference>
<proteinExistence type="predicted"/>
<protein>
    <recommendedName>
        <fullName evidence="5">RanBP2-type domain-containing protein</fullName>
    </recommendedName>
</protein>
<evidence type="ECO:0000256" key="4">
    <source>
        <dbReference type="SAM" id="MobiDB-lite"/>
    </source>
</evidence>
<keyword evidence="3" id="KW-0862">Zinc</keyword>
<dbReference type="AlphaFoldDB" id="A0A917Y8F0"/>
<feature type="region of interest" description="Disordered" evidence="4">
    <location>
        <begin position="30"/>
        <end position="75"/>
    </location>
</feature>
<feature type="region of interest" description="Disordered" evidence="4">
    <location>
        <begin position="95"/>
        <end position="228"/>
    </location>
</feature>
<keyword evidence="7" id="KW-1185">Reference proteome</keyword>
<reference evidence="6 7" key="1">
    <citation type="journal article" date="2014" name="Int. J. Syst. Evol. Microbiol.">
        <title>Complete genome sequence of Corynebacterium casei LMG S-19264T (=DSM 44701T), isolated from a smear-ripened cheese.</title>
        <authorList>
            <consortium name="US DOE Joint Genome Institute (JGI-PGF)"/>
            <person name="Walter F."/>
            <person name="Albersmeier A."/>
            <person name="Kalinowski J."/>
            <person name="Ruckert C."/>
        </authorList>
    </citation>
    <scope>NUCLEOTIDE SEQUENCE [LARGE SCALE GENOMIC DNA]</scope>
    <source>
        <strain evidence="6 7">CGMCC 4.7111</strain>
    </source>
</reference>
<gene>
    <name evidence="6" type="ORF">GCM10011579_051320</name>
</gene>